<feature type="non-terminal residue" evidence="2">
    <location>
        <position position="278"/>
    </location>
</feature>
<dbReference type="OrthoDB" id="6053567at2"/>
<evidence type="ECO:0000313" key="3">
    <source>
        <dbReference type="Proteomes" id="UP000256695"/>
    </source>
</evidence>
<reference evidence="2 3" key="1">
    <citation type="submission" date="2018-04" db="EMBL/GenBank/DDBJ databases">
        <title>Novel Campyloabacter and Helicobacter Species and Strains.</title>
        <authorList>
            <person name="Mannion A.J."/>
            <person name="Shen Z."/>
            <person name="Fox J.G."/>
        </authorList>
    </citation>
    <scope>NUCLEOTIDE SEQUENCE [LARGE SCALE GENOMIC DNA]</scope>
    <source>
        <strain evidence="2 3">MIT 04-9362</strain>
    </source>
</reference>
<dbReference type="AlphaFoldDB" id="A0A3D8IZF4"/>
<name>A0A3D8IZF4_9HELI</name>
<proteinExistence type="predicted"/>
<feature type="domain" description="Autotransporter" evidence="1">
    <location>
        <begin position="27"/>
        <end position="278"/>
    </location>
</feature>
<feature type="non-terminal residue" evidence="2">
    <location>
        <position position="1"/>
    </location>
</feature>
<dbReference type="Gene3D" id="2.40.128.130">
    <property type="entry name" value="Autotransporter beta-domain"/>
    <property type="match status" value="1"/>
</dbReference>
<accession>A0A3D8IZF4</accession>
<protein>
    <submittedName>
        <fullName evidence="2">Autotransporter outer membrane beta-barrel domain-containing protein</fullName>
    </submittedName>
</protein>
<evidence type="ECO:0000259" key="1">
    <source>
        <dbReference type="PROSITE" id="PS51208"/>
    </source>
</evidence>
<dbReference type="InterPro" id="IPR005546">
    <property type="entry name" value="Autotransporte_beta"/>
</dbReference>
<sequence length="278" mass="30342">AAALGSNYDLYLANMNSLNKRMGELRENANAQGAWARVFNGMQTSNFSLETKSLYTTFQAGYDYAFGFNGANNYLGFALSYANANTSSNSTMNVDGSLKGISSVASNAIEFAIYNAYVQDGASKATGWKNGLYTDTILKFSYIMSNISMLGDSQSYNSNNFALTLSQELGYRFLFGKTKEWSVTPQAEVILGYLNQSNLKQTTIDLNGIQESIITLRSRIGASYGYDFKQFTENKGFNAKVYLGTYFVGDYIAGGDITLTSQLGNISLAPLASTGRFV</sequence>
<keyword evidence="3" id="KW-1185">Reference proteome</keyword>
<organism evidence="2 3">
    <name type="scientific">Helicobacter anseris</name>
    <dbReference type="NCBI Taxonomy" id="375926"/>
    <lineage>
        <taxon>Bacteria</taxon>
        <taxon>Pseudomonadati</taxon>
        <taxon>Campylobacterota</taxon>
        <taxon>Epsilonproteobacteria</taxon>
        <taxon>Campylobacterales</taxon>
        <taxon>Helicobacteraceae</taxon>
        <taxon>Helicobacter</taxon>
    </lineage>
</organism>
<dbReference type="Proteomes" id="UP000256695">
    <property type="component" value="Unassembled WGS sequence"/>
</dbReference>
<comment type="caution">
    <text evidence="2">The sequence shown here is derived from an EMBL/GenBank/DDBJ whole genome shotgun (WGS) entry which is preliminary data.</text>
</comment>
<dbReference type="InterPro" id="IPR006315">
    <property type="entry name" value="OM_autotransptr_brl_dom"/>
</dbReference>
<dbReference type="EMBL" id="NXLX01000044">
    <property type="protein sequence ID" value="RDU70648.1"/>
    <property type="molecule type" value="Genomic_DNA"/>
</dbReference>
<dbReference type="PROSITE" id="PS51208">
    <property type="entry name" value="AUTOTRANSPORTER"/>
    <property type="match status" value="1"/>
</dbReference>
<gene>
    <name evidence="2" type="ORF">CQA57_08105</name>
</gene>
<dbReference type="GO" id="GO:0019867">
    <property type="term" value="C:outer membrane"/>
    <property type="evidence" value="ECO:0007669"/>
    <property type="project" value="InterPro"/>
</dbReference>
<dbReference type="InterPro" id="IPR036709">
    <property type="entry name" value="Autotransporte_beta_dom_sf"/>
</dbReference>
<dbReference type="SUPFAM" id="SSF103515">
    <property type="entry name" value="Autotransporter"/>
    <property type="match status" value="1"/>
</dbReference>
<evidence type="ECO:0000313" key="2">
    <source>
        <dbReference type="EMBL" id="RDU70648.1"/>
    </source>
</evidence>
<dbReference type="NCBIfam" id="TIGR01414">
    <property type="entry name" value="autotrans_barl"/>
    <property type="match status" value="1"/>
</dbReference>
<dbReference type="RefSeq" id="WP_115579726.1">
    <property type="nucleotide sequence ID" value="NZ_NXLX01000044.1"/>
</dbReference>